<gene>
    <name evidence="1" type="ORF">DLM86_26665</name>
</gene>
<dbReference type="EMBL" id="QJVJ01000015">
    <property type="protein sequence ID" value="PYI50962.1"/>
    <property type="molecule type" value="Genomic_DNA"/>
</dbReference>
<accession>A0A2V5JXH9</accession>
<evidence type="ECO:0000313" key="1">
    <source>
        <dbReference type="EMBL" id="PYI50962.1"/>
    </source>
</evidence>
<dbReference type="RefSeq" id="WP_110843117.1">
    <property type="nucleotide sequence ID" value="NZ_QJVJ01000015.1"/>
</dbReference>
<protein>
    <submittedName>
        <fullName evidence="1">Uncharacterized protein</fullName>
    </submittedName>
</protein>
<evidence type="ECO:0000313" key="2">
    <source>
        <dbReference type="Proteomes" id="UP000247476"/>
    </source>
</evidence>
<comment type="caution">
    <text evidence="1">The sequence shown here is derived from an EMBL/GenBank/DDBJ whole genome shotgun (WGS) entry which is preliminary data.</text>
</comment>
<keyword evidence="2" id="KW-1185">Reference proteome</keyword>
<dbReference type="AlphaFoldDB" id="A0A2V5JXH9"/>
<organism evidence="1 2">
    <name type="scientific">Paenibacillus flagellatus</name>
    <dbReference type="NCBI Taxonomy" id="2211139"/>
    <lineage>
        <taxon>Bacteria</taxon>
        <taxon>Bacillati</taxon>
        <taxon>Bacillota</taxon>
        <taxon>Bacilli</taxon>
        <taxon>Bacillales</taxon>
        <taxon>Paenibacillaceae</taxon>
        <taxon>Paenibacillus</taxon>
    </lineage>
</organism>
<dbReference type="OrthoDB" id="678645at2"/>
<name>A0A2V5JXH9_9BACL</name>
<proteinExistence type="predicted"/>
<dbReference type="Proteomes" id="UP000247476">
    <property type="component" value="Unassembled WGS sequence"/>
</dbReference>
<sequence length="117" mass="13446">MQDKLNYFRKATLSLKISEFEVPPMQDLLIIGKKAPIGPEAVKRMAQALSPEQFTIVKLEHAKIEAVLIRNSLLQMLDERLLMQIIMEEADRLISDNMVLRSELKISVSVQREVELQ</sequence>
<reference evidence="1 2" key="1">
    <citation type="submission" date="2018-05" db="EMBL/GenBank/DDBJ databases">
        <title>Paenibacillus flagellatus sp. nov., isolated from selenium mineral soil.</title>
        <authorList>
            <person name="Dai X."/>
        </authorList>
    </citation>
    <scope>NUCLEOTIDE SEQUENCE [LARGE SCALE GENOMIC DNA]</scope>
    <source>
        <strain evidence="1 2">DXL2</strain>
    </source>
</reference>